<evidence type="ECO:0000256" key="3">
    <source>
        <dbReference type="ARBA" id="ARBA00022763"/>
    </source>
</evidence>
<feature type="transmembrane region" description="Helical" evidence="9">
    <location>
        <begin position="23"/>
        <end position="45"/>
    </location>
</feature>
<protein>
    <recommendedName>
        <fullName evidence="7">Structure-specific endonuclease subunit SLX4</fullName>
    </recommendedName>
</protein>
<dbReference type="PANTHER" id="PTHR21541:SF3">
    <property type="entry name" value="STRUCTURE-SPECIFIC ENDONUCLEASE SUBUNIT SLX4"/>
    <property type="match status" value="1"/>
</dbReference>
<evidence type="ECO:0000313" key="11">
    <source>
        <dbReference type="Proteomes" id="UP001497472"/>
    </source>
</evidence>
<proteinExistence type="inferred from homology"/>
<keyword evidence="9" id="KW-1133">Transmembrane helix</keyword>
<evidence type="ECO:0000256" key="2">
    <source>
        <dbReference type="ARBA" id="ARBA00006661"/>
    </source>
</evidence>
<dbReference type="Pfam" id="PF09494">
    <property type="entry name" value="Slx4"/>
    <property type="match status" value="1"/>
</dbReference>
<keyword evidence="11" id="KW-1185">Reference proteome</keyword>
<dbReference type="PANTHER" id="PTHR21541">
    <property type="entry name" value="BTB POZ DOMAIN CONTAINING 12"/>
    <property type="match status" value="1"/>
</dbReference>
<gene>
    <name evidence="10" type="ORF">LNINA_LOCUS7239</name>
</gene>
<keyword evidence="9" id="KW-0472">Membrane</keyword>
<dbReference type="InterPro" id="IPR018574">
    <property type="entry name" value="Structure-sp_endonuc_su_Slx4"/>
</dbReference>
<comment type="subcellular location">
    <subcellularLocation>
        <location evidence="1">Nucleus</location>
    </subcellularLocation>
</comment>
<organism evidence="10 11">
    <name type="scientific">Leptosia nina</name>
    <dbReference type="NCBI Taxonomy" id="320188"/>
    <lineage>
        <taxon>Eukaryota</taxon>
        <taxon>Metazoa</taxon>
        <taxon>Ecdysozoa</taxon>
        <taxon>Arthropoda</taxon>
        <taxon>Hexapoda</taxon>
        <taxon>Insecta</taxon>
        <taxon>Pterygota</taxon>
        <taxon>Neoptera</taxon>
        <taxon>Endopterygota</taxon>
        <taxon>Lepidoptera</taxon>
        <taxon>Glossata</taxon>
        <taxon>Ditrysia</taxon>
        <taxon>Papilionoidea</taxon>
        <taxon>Pieridae</taxon>
        <taxon>Pierinae</taxon>
        <taxon>Leptosia</taxon>
    </lineage>
</organism>
<comment type="similarity">
    <text evidence="2">Belongs to the SLX4 family.</text>
</comment>
<evidence type="ECO:0000256" key="5">
    <source>
        <dbReference type="ARBA" id="ARBA00023204"/>
    </source>
</evidence>
<keyword evidence="3" id="KW-0227">DNA damage</keyword>
<dbReference type="EMBL" id="CAVLEF010000009">
    <property type="protein sequence ID" value="CAK1547790.1"/>
    <property type="molecule type" value="Genomic_DNA"/>
</dbReference>
<dbReference type="GO" id="GO:0006260">
    <property type="term" value="P:DNA replication"/>
    <property type="evidence" value="ECO:0007669"/>
    <property type="project" value="InterPro"/>
</dbReference>
<keyword evidence="5" id="KW-0234">DNA repair</keyword>
<dbReference type="Proteomes" id="UP001497472">
    <property type="component" value="Unassembled WGS sequence"/>
</dbReference>
<evidence type="ECO:0000256" key="9">
    <source>
        <dbReference type="SAM" id="Phobius"/>
    </source>
</evidence>
<feature type="region of interest" description="Disordered" evidence="8">
    <location>
        <begin position="743"/>
        <end position="809"/>
    </location>
</feature>
<name>A0AAV1JFT1_9NEOP</name>
<keyword evidence="6" id="KW-0539">Nucleus</keyword>
<dbReference type="GO" id="GO:0006281">
    <property type="term" value="P:DNA repair"/>
    <property type="evidence" value="ECO:0007669"/>
    <property type="project" value="UniProtKB-KW"/>
</dbReference>
<evidence type="ECO:0000256" key="8">
    <source>
        <dbReference type="SAM" id="MobiDB-lite"/>
    </source>
</evidence>
<evidence type="ECO:0000256" key="1">
    <source>
        <dbReference type="ARBA" id="ARBA00004123"/>
    </source>
</evidence>
<accession>A0AAV1JFT1</accession>
<keyword evidence="9" id="KW-0812">Transmembrane</keyword>
<evidence type="ECO:0000256" key="4">
    <source>
        <dbReference type="ARBA" id="ARBA00023172"/>
    </source>
</evidence>
<evidence type="ECO:0000313" key="10">
    <source>
        <dbReference type="EMBL" id="CAK1547790.1"/>
    </source>
</evidence>
<dbReference type="AlphaFoldDB" id="A0AAV1JFT1"/>
<sequence length="1023" mass="116258">MAIGVDTSKWKPRRLQGTPAAKFRNYLGIGILSLGLISGLIFHTIPVTKNLRVASERLYEDPIEEVERKQMIAAGLPNHELNNSASTSKLPVTNKYFSEETALDDSLKEFQEKKKNIAGPKKSKKKPPKKIKLIKGQKDIYSLLKNNDLVAYSKDFDNVCKKSGLDIDSEQLQLAIALSKSIQDTKQTEDVIETKPLSSQERTLKIRTTLQEYGFRVPEVKIADVNKRKRKKKENYKLLTATNEEKQQIIIHKYSKILSENVYKLSDFTTNIPEDTLYYKSTCIPYNDLKSNDIFYVNSLIERCTETVSLLRNWSDIPGRCPSPVFEGPKLGFQDIQCSEDELDMLLSGSISSAQEFLYTKLGESIPKDVLSSSYNQSYPNTDRDEERVLITTDYYLDKTVEEVQANSVDHHMSDSILVNETLSQPHLVSKTCDITKIEITIEESQCESEKSTSVYRERSNSPDLFDDEVCVIGISEKSENTNMFNFTESHETIDLTQCVSSAIRPHFSNRTRRISNDFMDLTECVVKSNSNNDEKIDLTQNFDDDTIVYVHDDNMTINCDGTNSNIVIEDDIKSQRTPVSTMLEFESVTFGLSTMPTTRNETNVEAMDLTQSSDSSDEIPDLIINGADNVGLDNTIVIYDNYKTNSSEANVQDLVCFNITSMGNNAQTSCINNSTTQNLKEVDVVDVDEKVNDKIDLTQTEFLYNEPTITSPTRNYDCLGKKDDKSIDYDEMFDNVIESYSNYTKSGRSSDKRSITSNSSIENKEASTSKHASCEISDQELNDSMKKSEGDNTSDENSNAPLENDQADELPFINLISDNSNETVTPRRKNKNYHIIKTPSNNEYFVKTAEVTPMQNYEAMSSPERNKELEKYGLKPFKRKRAIQMLTYIYNQTHPIVDSCINDSPSPSKKFKMSNTSPPKTTDATPLIKDISCDPEDWIFQKREKAKIHSCKVPLHIAFHNYVTCRRLLREAILCYEPINIDVVHKDLVAIGYRYNPKDLLKFLDKKCITVKTADNNARNKR</sequence>
<keyword evidence="4" id="KW-0233">DNA recombination</keyword>
<comment type="caution">
    <text evidence="10">The sequence shown here is derived from an EMBL/GenBank/DDBJ whole genome shotgun (WGS) entry which is preliminary data.</text>
</comment>
<dbReference type="GO" id="GO:0000712">
    <property type="term" value="P:resolution of meiotic recombination intermediates"/>
    <property type="evidence" value="ECO:0007669"/>
    <property type="project" value="TreeGrafter"/>
</dbReference>
<evidence type="ECO:0000256" key="7">
    <source>
        <dbReference type="ARBA" id="ARBA00029496"/>
    </source>
</evidence>
<evidence type="ECO:0000256" key="6">
    <source>
        <dbReference type="ARBA" id="ARBA00023242"/>
    </source>
</evidence>
<dbReference type="CDD" id="cd22999">
    <property type="entry name" value="SAP_SLX4"/>
    <property type="match status" value="1"/>
</dbReference>
<dbReference type="GO" id="GO:0033557">
    <property type="term" value="C:Slx1-Slx4 complex"/>
    <property type="evidence" value="ECO:0007669"/>
    <property type="project" value="InterPro"/>
</dbReference>
<reference evidence="10 11" key="1">
    <citation type="submission" date="2023-11" db="EMBL/GenBank/DDBJ databases">
        <authorList>
            <person name="Okamura Y."/>
        </authorList>
    </citation>
    <scope>NUCLEOTIDE SEQUENCE [LARGE SCALE GENOMIC DNA]</scope>
</reference>